<dbReference type="EMBL" id="APOJ01000015">
    <property type="protein sequence ID" value="ENU28170.1"/>
    <property type="molecule type" value="Genomic_DNA"/>
</dbReference>
<dbReference type="PROSITE" id="PS50977">
    <property type="entry name" value="HTH_TETR_2"/>
    <property type="match status" value="1"/>
</dbReference>
<accession>A0ABN0JS26</accession>
<dbReference type="InterPro" id="IPR001647">
    <property type="entry name" value="HTH_TetR"/>
</dbReference>
<gene>
    <name evidence="4" type="ORF">F992_00278</name>
</gene>
<feature type="DNA-binding region" description="H-T-H motif" evidence="2">
    <location>
        <begin position="24"/>
        <end position="43"/>
    </location>
</feature>
<organism evidence="4 5">
    <name type="scientific">Acinetobacter modestus</name>
    <dbReference type="NCBI Taxonomy" id="1776740"/>
    <lineage>
        <taxon>Bacteria</taxon>
        <taxon>Pseudomonadati</taxon>
        <taxon>Pseudomonadota</taxon>
        <taxon>Gammaproteobacteria</taxon>
        <taxon>Moraxellales</taxon>
        <taxon>Moraxellaceae</taxon>
        <taxon>Acinetobacter</taxon>
    </lineage>
</organism>
<comment type="caution">
    <text evidence="4">The sequence shown here is derived from an EMBL/GenBank/DDBJ whole genome shotgun (WGS) entry which is preliminary data.</text>
</comment>
<protein>
    <recommendedName>
        <fullName evidence="3">HTH tetR-type domain-containing protein</fullName>
    </recommendedName>
</protein>
<dbReference type="PANTHER" id="PTHR43479:SF11">
    <property type="entry name" value="ACREF_ENVCD OPERON REPRESSOR-RELATED"/>
    <property type="match status" value="1"/>
</dbReference>
<evidence type="ECO:0000313" key="5">
    <source>
        <dbReference type="Proteomes" id="UP000013190"/>
    </source>
</evidence>
<name>A0ABN0JS26_9GAMM</name>
<dbReference type="RefSeq" id="WP_004659010.1">
    <property type="nucleotide sequence ID" value="NZ_BMDV01000005.1"/>
</dbReference>
<dbReference type="SUPFAM" id="SSF48498">
    <property type="entry name" value="Tetracyclin repressor-like, C-terminal domain"/>
    <property type="match status" value="1"/>
</dbReference>
<dbReference type="PRINTS" id="PR00455">
    <property type="entry name" value="HTHTETR"/>
</dbReference>
<dbReference type="SUPFAM" id="SSF46689">
    <property type="entry name" value="Homeodomain-like"/>
    <property type="match status" value="1"/>
</dbReference>
<keyword evidence="5" id="KW-1185">Reference proteome</keyword>
<reference evidence="5" key="1">
    <citation type="submission" date="2013-02" db="EMBL/GenBank/DDBJ databases">
        <title>The Genome Sequence of Acinetobacter sp. NIPH 236.</title>
        <authorList>
            <consortium name="The Broad Institute Genome Sequencing Platform"/>
            <consortium name="The Broad Institute Genome Sequencing Center for Infectious Disease"/>
            <person name="Cerqueira G."/>
            <person name="Feldgarden M."/>
            <person name="Courvalin P."/>
            <person name="Perichon B."/>
            <person name="Grillot-Courvalin C."/>
            <person name="Clermont D."/>
            <person name="Rocha E."/>
            <person name="Yoon E.-J."/>
            <person name="Nemec A."/>
            <person name="Walker B."/>
            <person name="Young S.K."/>
            <person name="Zeng Q."/>
            <person name="Gargeya S."/>
            <person name="Fitzgerald M."/>
            <person name="Haas B."/>
            <person name="Abouelleil A."/>
            <person name="Alvarado L."/>
            <person name="Arachchi H.M."/>
            <person name="Berlin A.M."/>
            <person name="Chapman S.B."/>
            <person name="Dewar J."/>
            <person name="Goldberg J."/>
            <person name="Griggs A."/>
            <person name="Gujja S."/>
            <person name="Hansen M."/>
            <person name="Howarth C."/>
            <person name="Imamovic A."/>
            <person name="Larimer J."/>
            <person name="McCowan C."/>
            <person name="Murphy C."/>
            <person name="Neiman D."/>
            <person name="Pearson M."/>
            <person name="Priest M."/>
            <person name="Roberts A."/>
            <person name="Saif S."/>
            <person name="Shea T."/>
            <person name="Sisk P."/>
            <person name="Sykes S."/>
            <person name="Wortman J."/>
            <person name="Nusbaum C."/>
            <person name="Birren B."/>
        </authorList>
    </citation>
    <scope>NUCLEOTIDE SEQUENCE [LARGE SCALE GENOMIC DNA]</scope>
    <source>
        <strain evidence="5">NIPH 236</strain>
    </source>
</reference>
<reference evidence="4 5" key="2">
    <citation type="journal article" date="2016" name="Int. J. Syst. Evol. Microbiol.">
        <title>Taxonomy of haemolytic and/or proteolytic strains of the genus Acinetobacter with the proposal of Acinetobacter courvalinii sp. nov. (genomic species 14 sensu Bouvet &amp; Jeanjean), Acinetobacter dispersus sp. nov. (genomic species 17), Acinetobacter modestus sp. nov., Acinetobacter proteolyticus sp. nov. and Acinetobacter vivianii sp. nov.</title>
        <authorList>
            <person name="Nemec A."/>
            <person name="Radolfova-Krizova L."/>
            <person name="Maixnerova M."/>
            <person name="Vrestiakova E."/>
            <person name="Jezek P."/>
            <person name="Sedo O."/>
        </authorList>
    </citation>
    <scope>NUCLEOTIDE SEQUENCE [LARGE SCALE GENOMIC DNA]</scope>
    <source>
        <strain evidence="4 5">NIPH 236</strain>
    </source>
</reference>
<sequence>MNKKQDIIVTAIKLFNTNSFSSIGVDQIVHDSGVAKMTFYKHFPSKEKLIASCLLIKVSEIRDAILYEVNLKDEFDYLGKIKIIYDWHIRWIYSNNYNGCLFQKATIEILNKYPALAKTITEHKSWLRKLIEELLIGLHVDQPKILTDIFLNVIDGLMINVRNYSDMCKSKQSWSYIKKLILASRMLNV</sequence>
<dbReference type="InterPro" id="IPR009057">
    <property type="entry name" value="Homeodomain-like_sf"/>
</dbReference>
<dbReference type="Gene3D" id="1.10.357.10">
    <property type="entry name" value="Tetracycline Repressor, domain 2"/>
    <property type="match status" value="1"/>
</dbReference>
<evidence type="ECO:0000256" key="2">
    <source>
        <dbReference type="PROSITE-ProRule" id="PRU00335"/>
    </source>
</evidence>
<evidence type="ECO:0000259" key="3">
    <source>
        <dbReference type="PROSITE" id="PS50977"/>
    </source>
</evidence>
<keyword evidence="1 2" id="KW-0238">DNA-binding</keyword>
<dbReference type="GeneID" id="92833716"/>
<dbReference type="Pfam" id="PF00440">
    <property type="entry name" value="TetR_N"/>
    <property type="match status" value="1"/>
</dbReference>
<evidence type="ECO:0000256" key="1">
    <source>
        <dbReference type="ARBA" id="ARBA00023125"/>
    </source>
</evidence>
<dbReference type="InterPro" id="IPR036271">
    <property type="entry name" value="Tet_transcr_reg_TetR-rel_C_sf"/>
</dbReference>
<dbReference type="Proteomes" id="UP000013190">
    <property type="component" value="Unassembled WGS sequence"/>
</dbReference>
<feature type="domain" description="HTH tetR-type" evidence="3">
    <location>
        <begin position="1"/>
        <end position="61"/>
    </location>
</feature>
<evidence type="ECO:0000313" key="4">
    <source>
        <dbReference type="EMBL" id="ENU28170.1"/>
    </source>
</evidence>
<proteinExistence type="predicted"/>
<dbReference type="InterPro" id="IPR050624">
    <property type="entry name" value="HTH-type_Tx_Regulator"/>
</dbReference>
<dbReference type="PANTHER" id="PTHR43479">
    <property type="entry name" value="ACREF/ENVCD OPERON REPRESSOR-RELATED"/>
    <property type="match status" value="1"/>
</dbReference>